<dbReference type="PANTHER" id="PTHR28012">
    <property type="entry name" value="NUCLEAR FUSION PROTEIN KAR5"/>
    <property type="match status" value="1"/>
</dbReference>
<comment type="caution">
    <text evidence="12">The sequence shown here is derived from an EMBL/GenBank/DDBJ whole genome shotgun (WGS) entry which is preliminary data.</text>
</comment>
<accession>A0A8H6VVP2</accession>
<dbReference type="GO" id="GO:0048288">
    <property type="term" value="P:nuclear membrane fusion involved in karyogamy"/>
    <property type="evidence" value="ECO:0007669"/>
    <property type="project" value="UniProtKB-UniRule"/>
</dbReference>
<keyword evidence="4" id="KW-0812">Transmembrane</keyword>
<keyword evidence="10 11" id="KW-0539">Nucleus</keyword>
<dbReference type="Pfam" id="PF04163">
    <property type="entry name" value="Tht1"/>
    <property type="match status" value="1"/>
</dbReference>
<comment type="similarity">
    <text evidence="2 11">Belongs to the KAR5 family.</text>
</comment>
<comment type="function">
    <text evidence="1 11">Required for nuclear membrane fusion during karyogamy.</text>
</comment>
<evidence type="ECO:0000256" key="11">
    <source>
        <dbReference type="RuleBase" id="RU368082"/>
    </source>
</evidence>
<dbReference type="GO" id="GO:0005789">
    <property type="term" value="C:endoplasmic reticulum membrane"/>
    <property type="evidence" value="ECO:0007669"/>
    <property type="project" value="UniProtKB-SubCell"/>
</dbReference>
<evidence type="ECO:0000313" key="12">
    <source>
        <dbReference type="EMBL" id="KAF7289974.1"/>
    </source>
</evidence>
<keyword evidence="13" id="KW-1185">Reference proteome</keyword>
<evidence type="ECO:0000256" key="3">
    <source>
        <dbReference type="ARBA" id="ARBA00022459"/>
    </source>
</evidence>
<organism evidence="12 13">
    <name type="scientific">Mycena indigotica</name>
    <dbReference type="NCBI Taxonomy" id="2126181"/>
    <lineage>
        <taxon>Eukaryota</taxon>
        <taxon>Fungi</taxon>
        <taxon>Dikarya</taxon>
        <taxon>Basidiomycota</taxon>
        <taxon>Agaricomycotina</taxon>
        <taxon>Agaricomycetes</taxon>
        <taxon>Agaricomycetidae</taxon>
        <taxon>Agaricales</taxon>
        <taxon>Marasmiineae</taxon>
        <taxon>Mycenaceae</taxon>
        <taxon>Mycena</taxon>
    </lineage>
</organism>
<dbReference type="GO" id="GO:0031965">
    <property type="term" value="C:nuclear membrane"/>
    <property type="evidence" value="ECO:0007669"/>
    <property type="project" value="UniProtKB-SubCell"/>
</dbReference>
<protein>
    <submittedName>
        <fullName evidence="12">RING finger protein</fullName>
    </submittedName>
</protein>
<keyword evidence="7" id="KW-1133">Transmembrane helix</keyword>
<evidence type="ECO:0000256" key="1">
    <source>
        <dbReference type="ARBA" id="ARBA00003389"/>
    </source>
</evidence>
<evidence type="ECO:0000313" key="13">
    <source>
        <dbReference type="Proteomes" id="UP000636479"/>
    </source>
</evidence>
<name>A0A8H6VVP2_9AGAR</name>
<evidence type="ECO:0000256" key="2">
    <source>
        <dbReference type="ARBA" id="ARBA00010473"/>
    </source>
</evidence>
<evidence type="ECO:0000256" key="8">
    <source>
        <dbReference type="ARBA" id="ARBA00023136"/>
    </source>
</evidence>
<proteinExistence type="inferred from homology"/>
<evidence type="ECO:0000256" key="10">
    <source>
        <dbReference type="ARBA" id="ARBA00023242"/>
    </source>
</evidence>
<dbReference type="GeneID" id="59352663"/>
<evidence type="ECO:0000256" key="7">
    <source>
        <dbReference type="ARBA" id="ARBA00022989"/>
    </source>
</evidence>
<dbReference type="PANTHER" id="PTHR28012:SF1">
    <property type="entry name" value="NUCLEAR FUSION PROTEIN KAR5"/>
    <property type="match status" value="1"/>
</dbReference>
<gene>
    <name evidence="12" type="ORF">MIND_01372700</name>
</gene>
<dbReference type="Proteomes" id="UP000636479">
    <property type="component" value="Unassembled WGS sequence"/>
</dbReference>
<reference evidence="12" key="1">
    <citation type="submission" date="2020-05" db="EMBL/GenBank/DDBJ databases">
        <title>Mycena genomes resolve the evolution of fungal bioluminescence.</title>
        <authorList>
            <person name="Tsai I.J."/>
        </authorList>
    </citation>
    <scope>NUCLEOTIDE SEQUENCE</scope>
    <source>
        <strain evidence="12">171206Taipei</strain>
    </source>
</reference>
<evidence type="ECO:0000256" key="6">
    <source>
        <dbReference type="ARBA" id="ARBA00022824"/>
    </source>
</evidence>
<evidence type="ECO:0000256" key="9">
    <source>
        <dbReference type="ARBA" id="ARBA00023180"/>
    </source>
</evidence>
<evidence type="ECO:0000256" key="5">
    <source>
        <dbReference type="ARBA" id="ARBA00022729"/>
    </source>
</evidence>
<dbReference type="GO" id="GO:0000742">
    <property type="term" value="P:karyogamy involved in conjugation with cellular fusion"/>
    <property type="evidence" value="ECO:0007669"/>
    <property type="project" value="UniProtKB-UniRule"/>
</dbReference>
<keyword evidence="3 11" id="KW-0415">Karyogamy</keyword>
<keyword evidence="9" id="KW-0325">Glycoprotein</keyword>
<keyword evidence="6 11" id="KW-0256">Endoplasmic reticulum</keyword>
<keyword evidence="8" id="KW-0472">Membrane</keyword>
<dbReference type="RefSeq" id="XP_037213703.1">
    <property type="nucleotide sequence ID" value="XM_037370147.1"/>
</dbReference>
<evidence type="ECO:0000256" key="4">
    <source>
        <dbReference type="ARBA" id="ARBA00022692"/>
    </source>
</evidence>
<keyword evidence="5 11" id="KW-0732">Signal</keyword>
<dbReference type="EMBL" id="JACAZF010000016">
    <property type="protein sequence ID" value="KAF7289974.1"/>
    <property type="molecule type" value="Genomic_DNA"/>
</dbReference>
<comment type="subcellular location">
    <subcellularLocation>
        <location evidence="11">Endoplasmic reticulum membrane</location>
    </subcellularLocation>
    <subcellularLocation>
        <location evidence="11">Nucleus membrane</location>
    </subcellularLocation>
</comment>
<dbReference type="InterPro" id="IPR007292">
    <property type="entry name" value="Nuclear_fusion_Kar5"/>
</dbReference>
<dbReference type="AlphaFoldDB" id="A0A8H6VVP2"/>
<sequence>MEITALSANHERLNSYSKRPDCFRRVASQIRSTCEVLETQEAERITVAISLTLCELATATHHSLPLECAPFSSESGIPASDDTHHGDCVDALSRSAQFWSSYSGYLREPNSASLSVDGTT</sequence>
<dbReference type="OrthoDB" id="5311848at2759"/>